<dbReference type="Proteomes" id="UP000233769">
    <property type="component" value="Chromosome tk0001"/>
</dbReference>
<evidence type="ECO:0000313" key="2">
    <source>
        <dbReference type="Proteomes" id="UP000233769"/>
    </source>
</evidence>
<name>A0A2N9AXF6_METEX</name>
<dbReference type="AlphaFoldDB" id="A0A2N9AXF6"/>
<protein>
    <submittedName>
        <fullName evidence="1">Uncharacterized protein</fullName>
    </submittedName>
</protein>
<gene>
    <name evidence="1" type="ORF">TK0001_5441</name>
</gene>
<reference evidence="2" key="1">
    <citation type="submission" date="2017-10" db="EMBL/GenBank/DDBJ databases">
        <authorList>
            <person name="Regsiter A."/>
            <person name="William W."/>
        </authorList>
    </citation>
    <scope>NUCLEOTIDE SEQUENCE [LARGE SCALE GENOMIC DNA]</scope>
</reference>
<organism evidence="1 2">
    <name type="scientific">Methylorubrum extorquens</name>
    <name type="common">Methylobacterium dichloromethanicum</name>
    <name type="synonym">Methylobacterium extorquens</name>
    <dbReference type="NCBI Taxonomy" id="408"/>
    <lineage>
        <taxon>Bacteria</taxon>
        <taxon>Pseudomonadati</taxon>
        <taxon>Pseudomonadota</taxon>
        <taxon>Alphaproteobacteria</taxon>
        <taxon>Hyphomicrobiales</taxon>
        <taxon>Methylobacteriaceae</taxon>
        <taxon>Methylorubrum</taxon>
    </lineage>
</organism>
<dbReference type="EMBL" id="LT962688">
    <property type="protein sequence ID" value="SOR32007.1"/>
    <property type="molecule type" value="Genomic_DNA"/>
</dbReference>
<accession>A0A2N9AXF6</accession>
<proteinExistence type="predicted"/>
<evidence type="ECO:0000313" key="1">
    <source>
        <dbReference type="EMBL" id="SOR32007.1"/>
    </source>
</evidence>
<sequence>MMMVKADAIAAVLKAQECSADDFANVLEELNLKYHVSRDRVNMLLCRFGPGQSGAMEAAKSLNARKHQYDFRNNGPKDFS</sequence>